<comment type="caution">
    <text evidence="1">The sequence shown here is derived from an EMBL/GenBank/DDBJ whole genome shotgun (WGS) entry which is preliminary data.</text>
</comment>
<sequence>MDIDVAQTANAVLPYVTGAITAYGAATLDKVRQAVVDEAADGTVSLGHRILNRILRRDASRPAIEGAIGDVAAGEDGSDVALKLQIRKALAADPELAREVAAMLTAGGVTITASGERSVATQTNYGIISTGDNSTFRR</sequence>
<gene>
    <name evidence="1" type="ORF">ACFQS1_12550</name>
</gene>
<keyword evidence="2" id="KW-1185">Reference proteome</keyword>
<evidence type="ECO:0000313" key="2">
    <source>
        <dbReference type="Proteomes" id="UP001596548"/>
    </source>
</evidence>
<dbReference type="EMBL" id="JBHTBJ010000007">
    <property type="protein sequence ID" value="MFC7274817.1"/>
    <property type="molecule type" value="Genomic_DNA"/>
</dbReference>
<protein>
    <submittedName>
        <fullName evidence="1">Uncharacterized protein</fullName>
    </submittedName>
</protein>
<organism evidence="1 2">
    <name type="scientific">Paractinoplanes rhizophilus</name>
    <dbReference type="NCBI Taxonomy" id="1416877"/>
    <lineage>
        <taxon>Bacteria</taxon>
        <taxon>Bacillati</taxon>
        <taxon>Actinomycetota</taxon>
        <taxon>Actinomycetes</taxon>
        <taxon>Micromonosporales</taxon>
        <taxon>Micromonosporaceae</taxon>
        <taxon>Paractinoplanes</taxon>
    </lineage>
</organism>
<dbReference type="RefSeq" id="WP_378967217.1">
    <property type="nucleotide sequence ID" value="NZ_JBHTBJ010000007.1"/>
</dbReference>
<dbReference type="Proteomes" id="UP001596548">
    <property type="component" value="Unassembled WGS sequence"/>
</dbReference>
<accession>A0ABW2HR12</accession>
<evidence type="ECO:0000313" key="1">
    <source>
        <dbReference type="EMBL" id="MFC7274817.1"/>
    </source>
</evidence>
<name>A0ABW2HR12_9ACTN</name>
<proteinExistence type="predicted"/>
<reference evidence="2" key="1">
    <citation type="journal article" date="2019" name="Int. J. Syst. Evol. Microbiol.">
        <title>The Global Catalogue of Microorganisms (GCM) 10K type strain sequencing project: providing services to taxonomists for standard genome sequencing and annotation.</title>
        <authorList>
            <consortium name="The Broad Institute Genomics Platform"/>
            <consortium name="The Broad Institute Genome Sequencing Center for Infectious Disease"/>
            <person name="Wu L."/>
            <person name="Ma J."/>
        </authorList>
    </citation>
    <scope>NUCLEOTIDE SEQUENCE [LARGE SCALE GENOMIC DNA]</scope>
    <source>
        <strain evidence="2">XZYJT-10</strain>
    </source>
</reference>